<protein>
    <submittedName>
        <fullName evidence="5">LAFE_0G18932g1_1</fullName>
    </submittedName>
</protein>
<keyword evidence="3" id="KW-0576">Peroxisome</keyword>
<keyword evidence="2" id="KW-0472">Membrane</keyword>
<evidence type="ECO:0000256" key="1">
    <source>
        <dbReference type="ARBA" id="ARBA00022593"/>
    </source>
</evidence>
<dbReference type="GO" id="GO:0005778">
    <property type="term" value="C:peroxisomal membrane"/>
    <property type="evidence" value="ECO:0007669"/>
    <property type="project" value="UniProtKB-SubCell"/>
</dbReference>
<dbReference type="EMBL" id="LT598486">
    <property type="protein sequence ID" value="SCW03820.1"/>
    <property type="molecule type" value="Genomic_DNA"/>
</dbReference>
<dbReference type="Pfam" id="PF05648">
    <property type="entry name" value="PEX11"/>
    <property type="match status" value="1"/>
</dbReference>
<evidence type="ECO:0000313" key="5">
    <source>
        <dbReference type="EMBL" id="SCW03820.1"/>
    </source>
</evidence>
<keyword evidence="6" id="KW-1185">Reference proteome</keyword>
<dbReference type="OrthoDB" id="411017at2759"/>
<comment type="subcellular location">
    <subcellularLocation>
        <location evidence="4">Peroxisome membrane</location>
    </subcellularLocation>
</comment>
<dbReference type="GO" id="GO:0016559">
    <property type="term" value="P:peroxisome fission"/>
    <property type="evidence" value="ECO:0007669"/>
    <property type="project" value="InterPro"/>
</dbReference>
<dbReference type="Proteomes" id="UP000190831">
    <property type="component" value="Chromosome G"/>
</dbReference>
<dbReference type="PANTHER" id="PTHR12652:SF50">
    <property type="entry name" value="PEROXIN 11"/>
    <property type="match status" value="1"/>
</dbReference>
<evidence type="ECO:0000256" key="3">
    <source>
        <dbReference type="ARBA" id="ARBA00023140"/>
    </source>
</evidence>
<proteinExistence type="predicted"/>
<dbReference type="InterPro" id="IPR008733">
    <property type="entry name" value="PEX11"/>
</dbReference>
<sequence length="226" mass="26151">MVCDRVIYHPTLTKLIKLLDSTAGREKVLRLLQYLCRFLGFQYSSFLAKKLQTEFTTIRKVLRFLKPLNHLQSASKFYDNKISGDDLVRWCNILKNLAYAGYLTLDQVNLLRILKVVPVTKLTGIKIPRWTNWFWFVGLVCGIVMDLRNIQLSQVRIKSLLLEEDNDEKKLLSKTYQDRASACRRLLWDAIDTYIVLNNLKYVHSQDGSIGLAGVATSLFGLQSMW</sequence>
<dbReference type="STRING" id="4955.A0A1G4MIU7"/>
<dbReference type="AlphaFoldDB" id="A0A1G4MIU7"/>
<evidence type="ECO:0000313" key="6">
    <source>
        <dbReference type="Proteomes" id="UP000190831"/>
    </source>
</evidence>
<dbReference type="OMA" id="AYHPTVA"/>
<organism evidence="5 6">
    <name type="scientific">Lachancea fermentati</name>
    <name type="common">Zygosaccharomyces fermentati</name>
    <dbReference type="NCBI Taxonomy" id="4955"/>
    <lineage>
        <taxon>Eukaryota</taxon>
        <taxon>Fungi</taxon>
        <taxon>Dikarya</taxon>
        <taxon>Ascomycota</taxon>
        <taxon>Saccharomycotina</taxon>
        <taxon>Saccharomycetes</taxon>
        <taxon>Saccharomycetales</taxon>
        <taxon>Saccharomycetaceae</taxon>
        <taxon>Lachancea</taxon>
    </lineage>
</organism>
<accession>A0A1G4MIU7</accession>
<evidence type="ECO:0000256" key="2">
    <source>
        <dbReference type="ARBA" id="ARBA00023136"/>
    </source>
</evidence>
<reference evidence="5 6" key="1">
    <citation type="submission" date="2016-03" db="EMBL/GenBank/DDBJ databases">
        <authorList>
            <person name="Devillers H."/>
        </authorList>
    </citation>
    <scope>NUCLEOTIDE SEQUENCE [LARGE SCALE GENOMIC DNA]</scope>
    <source>
        <strain evidence="5">CBS 6772</strain>
    </source>
</reference>
<keyword evidence="1" id="KW-0962">Peroxisome biogenesis</keyword>
<gene>
    <name evidence="5" type="ORF">LAFE_0G18932G</name>
</gene>
<evidence type="ECO:0000256" key="4">
    <source>
        <dbReference type="ARBA" id="ARBA00046271"/>
    </source>
</evidence>
<dbReference type="PANTHER" id="PTHR12652">
    <property type="entry name" value="PEROXISOMAL BIOGENESIS FACTOR 11"/>
    <property type="match status" value="1"/>
</dbReference>
<name>A0A1G4MIU7_LACFM</name>